<gene>
    <name evidence="1" type="ORF">C1I99_04120</name>
</gene>
<name>A0A2W2CRD9_9ACTN</name>
<proteinExistence type="predicted"/>
<protein>
    <submittedName>
        <fullName evidence="1">Uncharacterized protein</fullName>
    </submittedName>
</protein>
<dbReference type="OrthoDB" id="568335at2"/>
<organism evidence="1 2">
    <name type="scientific">Micromonospora deserti</name>
    <dbReference type="NCBI Taxonomy" id="2070366"/>
    <lineage>
        <taxon>Bacteria</taxon>
        <taxon>Bacillati</taxon>
        <taxon>Actinomycetota</taxon>
        <taxon>Actinomycetes</taxon>
        <taxon>Micromonosporales</taxon>
        <taxon>Micromonosporaceae</taxon>
        <taxon>Micromonospora</taxon>
    </lineage>
</organism>
<dbReference type="EMBL" id="POUB01000014">
    <property type="protein sequence ID" value="PZG02086.1"/>
    <property type="molecule type" value="Genomic_DNA"/>
</dbReference>
<comment type="caution">
    <text evidence="1">The sequence shown here is derived from an EMBL/GenBank/DDBJ whole genome shotgun (WGS) entry which is preliminary data.</text>
</comment>
<keyword evidence="2" id="KW-1185">Reference proteome</keyword>
<reference evidence="1 2" key="1">
    <citation type="submission" date="2018-01" db="EMBL/GenBank/DDBJ databases">
        <title>Draft genome sequence of Salinispora sp. 13K206.</title>
        <authorList>
            <person name="Sahin N."/>
            <person name="Saygin H."/>
            <person name="Ay H."/>
        </authorList>
    </citation>
    <scope>NUCLEOTIDE SEQUENCE [LARGE SCALE GENOMIC DNA]</scope>
    <source>
        <strain evidence="1 2">13K206</strain>
    </source>
</reference>
<evidence type="ECO:0000313" key="2">
    <source>
        <dbReference type="Proteomes" id="UP000248749"/>
    </source>
</evidence>
<sequence>MSHETVSFRAQASSETIPSRWLRLRLSRVFVTSGAAQRRTLLIFDLWHCPGPGGDDHSRVAYAEIRGDETATTAIDVLRKCS</sequence>
<dbReference type="Proteomes" id="UP000248749">
    <property type="component" value="Unassembled WGS sequence"/>
</dbReference>
<accession>A0A2W2CRD9</accession>
<evidence type="ECO:0000313" key="1">
    <source>
        <dbReference type="EMBL" id="PZG02086.1"/>
    </source>
</evidence>
<dbReference type="AlphaFoldDB" id="A0A2W2CRD9"/>